<evidence type="ECO:0000313" key="3">
    <source>
        <dbReference type="Proteomes" id="UP000887574"/>
    </source>
</evidence>
<protein>
    <submittedName>
        <fullName evidence="4">Immunoglobulin domain-containing protein</fullName>
    </submittedName>
</protein>
<dbReference type="AlphaFoldDB" id="A0A915D194"/>
<keyword evidence="3" id="KW-1185">Reference proteome</keyword>
<dbReference type="SUPFAM" id="SSF48726">
    <property type="entry name" value="Immunoglobulin"/>
    <property type="match status" value="1"/>
</dbReference>
<evidence type="ECO:0000256" key="1">
    <source>
        <dbReference type="SAM" id="MobiDB-lite"/>
    </source>
</evidence>
<reference evidence="4" key="1">
    <citation type="submission" date="2022-11" db="UniProtKB">
        <authorList>
            <consortium name="WormBaseParasite"/>
        </authorList>
    </citation>
    <scope>IDENTIFICATION</scope>
</reference>
<accession>A0A915D194</accession>
<dbReference type="WBParaSite" id="jg1439">
    <property type="protein sequence ID" value="jg1439"/>
    <property type="gene ID" value="jg1439"/>
</dbReference>
<dbReference type="InterPro" id="IPR013783">
    <property type="entry name" value="Ig-like_fold"/>
</dbReference>
<organism evidence="3 4">
    <name type="scientific">Ditylenchus dipsaci</name>
    <dbReference type="NCBI Taxonomy" id="166011"/>
    <lineage>
        <taxon>Eukaryota</taxon>
        <taxon>Metazoa</taxon>
        <taxon>Ecdysozoa</taxon>
        <taxon>Nematoda</taxon>
        <taxon>Chromadorea</taxon>
        <taxon>Rhabditida</taxon>
        <taxon>Tylenchina</taxon>
        <taxon>Tylenchomorpha</taxon>
        <taxon>Sphaerularioidea</taxon>
        <taxon>Anguinidae</taxon>
        <taxon>Anguininae</taxon>
        <taxon>Ditylenchus</taxon>
    </lineage>
</organism>
<evidence type="ECO:0000313" key="4">
    <source>
        <dbReference type="WBParaSite" id="jg1439"/>
    </source>
</evidence>
<dbReference type="Pfam" id="PF00047">
    <property type="entry name" value="ig"/>
    <property type="match status" value="1"/>
</dbReference>
<dbReference type="InterPro" id="IPR013151">
    <property type="entry name" value="Immunoglobulin_dom"/>
</dbReference>
<feature type="domain" description="Immunoglobulin-like beta-sandwich" evidence="2">
    <location>
        <begin position="29"/>
        <end position="66"/>
    </location>
</feature>
<dbReference type="Gene3D" id="2.60.40.10">
    <property type="entry name" value="Immunoglobulins"/>
    <property type="match status" value="1"/>
</dbReference>
<sequence length="294" mass="32317">MTPNATILHINDMHLVVLEQKNDAVQVQGKDSEDSSYTNQLVISNVQQQDSGRYFCVVTNAAGQFVYRSAYLEVVETVRFSPMGDAPNIIIGVVVACIGEGSTTATFSSSSTSSTSTTNVHHCIPNYYYAQKVLNKPPPPRIPLPMAPPISPPPAKFNASLMPIQHSTPQPHRHIWHDELGNASQAGFHSATMDRSLRISAASNWNVQQYSVAHARSRQLDEKSSTHAPPPCHARPTTPVSEAFYDQDPHSRFLDDEREVWQPGSAISIHSTSTLLHHSSVAAIGNRTHSRDHL</sequence>
<dbReference type="Proteomes" id="UP000887574">
    <property type="component" value="Unplaced"/>
</dbReference>
<evidence type="ECO:0000259" key="2">
    <source>
        <dbReference type="Pfam" id="PF00047"/>
    </source>
</evidence>
<name>A0A915D194_9BILA</name>
<proteinExistence type="predicted"/>
<feature type="region of interest" description="Disordered" evidence="1">
    <location>
        <begin position="216"/>
        <end position="242"/>
    </location>
</feature>
<dbReference type="InterPro" id="IPR036179">
    <property type="entry name" value="Ig-like_dom_sf"/>
</dbReference>